<organism evidence="2 3">
    <name type="scientific">Seinonella peptonophila</name>
    <dbReference type="NCBI Taxonomy" id="112248"/>
    <lineage>
        <taxon>Bacteria</taxon>
        <taxon>Bacillati</taxon>
        <taxon>Bacillota</taxon>
        <taxon>Bacilli</taxon>
        <taxon>Bacillales</taxon>
        <taxon>Thermoactinomycetaceae</taxon>
        <taxon>Seinonella</taxon>
    </lineage>
</organism>
<accession>A0A1M4SLV8</accession>
<dbReference type="AlphaFoldDB" id="A0A1M4SLV8"/>
<evidence type="ECO:0000256" key="1">
    <source>
        <dbReference type="SAM" id="Coils"/>
    </source>
</evidence>
<keyword evidence="1" id="KW-0175">Coiled coil</keyword>
<keyword evidence="3" id="KW-1185">Reference proteome</keyword>
<proteinExistence type="predicted"/>
<evidence type="ECO:0000313" key="3">
    <source>
        <dbReference type="Proteomes" id="UP000184476"/>
    </source>
</evidence>
<dbReference type="Proteomes" id="UP000184476">
    <property type="component" value="Unassembled WGS sequence"/>
</dbReference>
<evidence type="ECO:0000313" key="2">
    <source>
        <dbReference type="EMBL" id="SHE32967.1"/>
    </source>
</evidence>
<protein>
    <submittedName>
        <fullName evidence="2">Uncharacterized protein</fullName>
    </submittedName>
</protein>
<dbReference type="RefSeq" id="WP_073150043.1">
    <property type="nucleotide sequence ID" value="NZ_FQVL01000001.1"/>
</dbReference>
<name>A0A1M4SLV8_9BACL</name>
<feature type="coiled-coil region" evidence="1">
    <location>
        <begin position="15"/>
        <end position="69"/>
    </location>
</feature>
<gene>
    <name evidence="2" type="ORF">SAMN05444392_10129</name>
</gene>
<sequence length="71" mass="8442">MSSDEDELPLEVRQINTLKRDIRTLEINIETLQARVNTNQATPADRRKLANHLKKLTWSQNKLRELEERMK</sequence>
<dbReference type="EMBL" id="FQVL01000001">
    <property type="protein sequence ID" value="SHE32967.1"/>
    <property type="molecule type" value="Genomic_DNA"/>
</dbReference>
<reference evidence="2 3" key="1">
    <citation type="submission" date="2016-11" db="EMBL/GenBank/DDBJ databases">
        <authorList>
            <person name="Jaros S."/>
            <person name="Januszkiewicz K."/>
            <person name="Wedrychowicz H."/>
        </authorList>
    </citation>
    <scope>NUCLEOTIDE SEQUENCE [LARGE SCALE GENOMIC DNA]</scope>
    <source>
        <strain evidence="2 3">DSM 44666</strain>
    </source>
</reference>